<sequence>MKFIIGKLGVLALVGILFLSGCSKGDEGETVNGDLTQPVPFVGETTDEETTVDPAAGTSPKLDDETAKAMQLERMIEGIKSITLKDIEGNVVERTFTDEEMKEIETAFNESFIMDTAYIEMITGYTMTISLENGEDVFITSYGDPVFIVARIGDGETYHLGCEVIATILLEGMN</sequence>
<organism evidence="1 2">
    <name type="scientific">Fusibacter bizertensis</name>
    <dbReference type="NCBI Taxonomy" id="1488331"/>
    <lineage>
        <taxon>Bacteria</taxon>
        <taxon>Bacillati</taxon>
        <taxon>Bacillota</taxon>
        <taxon>Clostridia</taxon>
        <taxon>Eubacteriales</taxon>
        <taxon>Eubacteriales Family XII. Incertae Sedis</taxon>
        <taxon>Fusibacter</taxon>
    </lineage>
</organism>
<accession>A0ABT6NE90</accession>
<protein>
    <submittedName>
        <fullName evidence="1">Uncharacterized protein</fullName>
    </submittedName>
</protein>
<name>A0ABT6NE90_9FIRM</name>
<keyword evidence="2" id="KW-1185">Reference proteome</keyword>
<comment type="caution">
    <text evidence="1">The sequence shown here is derived from an EMBL/GenBank/DDBJ whole genome shotgun (WGS) entry which is preliminary data.</text>
</comment>
<reference evidence="1 2" key="1">
    <citation type="submission" date="2023-04" db="EMBL/GenBank/DDBJ databases">
        <title>Fusibacter bizertensis strain WBS, isolated from littoral bottom sediments of the Arctic seas - biochemical and genomic analysis.</title>
        <authorList>
            <person name="Brioukhanov A.L."/>
        </authorList>
    </citation>
    <scope>NUCLEOTIDE SEQUENCE [LARGE SCALE GENOMIC DNA]</scope>
    <source>
        <strain evidence="1 2">WBS</strain>
    </source>
</reference>
<dbReference type="PROSITE" id="PS51257">
    <property type="entry name" value="PROKAR_LIPOPROTEIN"/>
    <property type="match status" value="1"/>
</dbReference>
<proteinExistence type="predicted"/>
<dbReference type="RefSeq" id="WP_281094635.1">
    <property type="nucleotide sequence ID" value="NZ_JARYZI010000007.1"/>
</dbReference>
<dbReference type="EMBL" id="JARYZI010000007">
    <property type="protein sequence ID" value="MDH8678743.1"/>
    <property type="molecule type" value="Genomic_DNA"/>
</dbReference>
<dbReference type="Proteomes" id="UP001158045">
    <property type="component" value="Unassembled WGS sequence"/>
</dbReference>
<evidence type="ECO:0000313" key="2">
    <source>
        <dbReference type="Proteomes" id="UP001158045"/>
    </source>
</evidence>
<evidence type="ECO:0000313" key="1">
    <source>
        <dbReference type="EMBL" id="MDH8678743.1"/>
    </source>
</evidence>
<gene>
    <name evidence="1" type="ORF">QE109_11325</name>
</gene>